<evidence type="ECO:0000256" key="1">
    <source>
        <dbReference type="SAM" id="MobiDB-lite"/>
    </source>
</evidence>
<dbReference type="EMBL" id="JAVRRG010000010">
    <property type="protein sequence ID" value="KAK5099506.1"/>
    <property type="molecule type" value="Genomic_DNA"/>
</dbReference>
<keyword evidence="3" id="KW-1185">Reference proteome</keyword>
<feature type="compositionally biased region" description="Polar residues" evidence="1">
    <location>
        <begin position="265"/>
        <end position="280"/>
    </location>
</feature>
<feature type="region of interest" description="Disordered" evidence="1">
    <location>
        <begin position="244"/>
        <end position="330"/>
    </location>
</feature>
<feature type="compositionally biased region" description="Low complexity" evidence="1">
    <location>
        <begin position="248"/>
        <end position="264"/>
    </location>
</feature>
<gene>
    <name evidence="2" type="ORF">LTR24_001404</name>
</gene>
<feature type="compositionally biased region" description="Basic and acidic residues" evidence="1">
    <location>
        <begin position="26"/>
        <end position="46"/>
    </location>
</feature>
<protein>
    <submittedName>
        <fullName evidence="2">Uncharacterized protein</fullName>
    </submittedName>
</protein>
<name>A0ABR0KKU0_9EURO</name>
<feature type="compositionally biased region" description="Basic and acidic residues" evidence="1">
    <location>
        <begin position="321"/>
        <end position="330"/>
    </location>
</feature>
<organism evidence="2 3">
    <name type="scientific">Lithohypha guttulata</name>
    <dbReference type="NCBI Taxonomy" id="1690604"/>
    <lineage>
        <taxon>Eukaryota</taxon>
        <taxon>Fungi</taxon>
        <taxon>Dikarya</taxon>
        <taxon>Ascomycota</taxon>
        <taxon>Pezizomycotina</taxon>
        <taxon>Eurotiomycetes</taxon>
        <taxon>Chaetothyriomycetidae</taxon>
        <taxon>Chaetothyriales</taxon>
        <taxon>Trichomeriaceae</taxon>
        <taxon>Lithohypha</taxon>
    </lineage>
</organism>
<dbReference type="Proteomes" id="UP001345013">
    <property type="component" value="Unassembled WGS sequence"/>
</dbReference>
<sequence>MDTSRTSQIPSISNTTQQPPDQASGTEERSRRRDFFRFGRKDDDKKKTKGTSSTTSSGGLRPVSPLAGLDASRSPGSPSANHPYGATSSPRGLRSASPRTHSPASSMIFERNVQEDVAVPQASPQIPSHIITENHIPPALDATSEAITDRKLDPDAVEIVTHAAHHPAAVTITEGHHDGVTSSVMSEEQIASPMPRADTDNASSYANLDSLDVRRLSFISFADVVQAEHDIADGRRDSIAITSHPSIVAPRSPSPLRSPVLSSAAQGTSPPASLSPSMQEASPHRGTGDLNIETMRQALRKTGSGDLSGFRSAPMSPAAIDEGRSERTFR</sequence>
<accession>A0ABR0KKU0</accession>
<evidence type="ECO:0000313" key="3">
    <source>
        <dbReference type="Proteomes" id="UP001345013"/>
    </source>
</evidence>
<feature type="region of interest" description="Disordered" evidence="1">
    <location>
        <begin position="1"/>
        <end position="103"/>
    </location>
</feature>
<feature type="compositionally biased region" description="Low complexity" evidence="1">
    <location>
        <begin position="50"/>
        <end position="59"/>
    </location>
</feature>
<evidence type="ECO:0000313" key="2">
    <source>
        <dbReference type="EMBL" id="KAK5099506.1"/>
    </source>
</evidence>
<reference evidence="2 3" key="1">
    <citation type="submission" date="2023-08" db="EMBL/GenBank/DDBJ databases">
        <title>Black Yeasts Isolated from many extreme environments.</title>
        <authorList>
            <person name="Coleine C."/>
            <person name="Stajich J.E."/>
            <person name="Selbmann L."/>
        </authorList>
    </citation>
    <scope>NUCLEOTIDE SEQUENCE [LARGE SCALE GENOMIC DNA]</scope>
    <source>
        <strain evidence="2 3">CCFEE 5885</strain>
    </source>
</reference>
<feature type="compositionally biased region" description="Polar residues" evidence="1">
    <location>
        <begin position="1"/>
        <end position="25"/>
    </location>
</feature>
<feature type="compositionally biased region" description="Polar residues" evidence="1">
    <location>
        <begin position="74"/>
        <end position="90"/>
    </location>
</feature>
<dbReference type="PANTHER" id="PTHR42111">
    <property type="entry name" value="YALI0D23727P"/>
    <property type="match status" value="1"/>
</dbReference>
<comment type="caution">
    <text evidence="2">The sequence shown here is derived from an EMBL/GenBank/DDBJ whole genome shotgun (WGS) entry which is preliminary data.</text>
</comment>
<proteinExistence type="predicted"/>
<dbReference type="PANTHER" id="PTHR42111:SF1">
    <property type="entry name" value="YALI0D23727P"/>
    <property type="match status" value="1"/>
</dbReference>